<dbReference type="InterPro" id="IPR004675">
    <property type="entry name" value="AhpD_core"/>
</dbReference>
<reference evidence="3 5" key="2">
    <citation type="submission" date="2019-08" db="EMBL/GenBank/DDBJ databases">
        <authorList>
            <person name="Peeters C."/>
        </authorList>
    </citation>
    <scope>NUCLEOTIDE SEQUENCE [LARGE SCALE GENOMIC DNA]</scope>
    <source>
        <strain evidence="3 5">LMG 31119</strain>
    </source>
</reference>
<dbReference type="KEGG" id="ppnm:LV28_08270"/>
<evidence type="ECO:0000313" key="3">
    <source>
        <dbReference type="EMBL" id="VVE70509.1"/>
    </source>
</evidence>
<evidence type="ECO:0000259" key="1">
    <source>
        <dbReference type="Pfam" id="PF02627"/>
    </source>
</evidence>
<dbReference type="AlphaFoldDB" id="A0A378YI34"/>
<name>A0A378YI34_9BURK</name>
<feature type="domain" description="Carboxymuconolactone decarboxylase-like" evidence="1">
    <location>
        <begin position="15"/>
        <end position="95"/>
    </location>
</feature>
<reference evidence="2 4" key="1">
    <citation type="submission" date="2018-06" db="EMBL/GenBank/DDBJ databases">
        <authorList>
            <consortium name="Pathogen Informatics"/>
            <person name="Doyle S."/>
        </authorList>
    </citation>
    <scope>NUCLEOTIDE SEQUENCE [LARGE SCALE GENOMIC DNA]</scope>
    <source>
        <strain evidence="2 4">NCTC13160</strain>
    </source>
</reference>
<dbReference type="SUPFAM" id="SSF69118">
    <property type="entry name" value="AhpD-like"/>
    <property type="match status" value="1"/>
</dbReference>
<dbReference type="Gene3D" id="1.20.1290.10">
    <property type="entry name" value="AhpD-like"/>
    <property type="match status" value="1"/>
</dbReference>
<dbReference type="Proteomes" id="UP000361468">
    <property type="component" value="Unassembled WGS sequence"/>
</dbReference>
<protein>
    <submittedName>
        <fullName evidence="3">Alkylhydroperoxidase</fullName>
    </submittedName>
    <submittedName>
        <fullName evidence="2">Argininosuccinate synthase</fullName>
    </submittedName>
</protein>
<dbReference type="Proteomes" id="UP000254573">
    <property type="component" value="Unassembled WGS sequence"/>
</dbReference>
<keyword evidence="5" id="KW-1185">Reference proteome</keyword>
<dbReference type="EMBL" id="CABPSO010000013">
    <property type="protein sequence ID" value="VVE70509.1"/>
    <property type="molecule type" value="Genomic_DNA"/>
</dbReference>
<dbReference type="STRING" id="93220.A6P55_05435"/>
<organism evidence="2 4">
    <name type="scientific">Pandoraea pnomenusa</name>
    <dbReference type="NCBI Taxonomy" id="93220"/>
    <lineage>
        <taxon>Bacteria</taxon>
        <taxon>Pseudomonadati</taxon>
        <taxon>Pseudomonadota</taxon>
        <taxon>Betaproteobacteria</taxon>
        <taxon>Burkholderiales</taxon>
        <taxon>Burkholderiaceae</taxon>
        <taxon>Pandoraea</taxon>
    </lineage>
</organism>
<dbReference type="EMBL" id="UGSG01000001">
    <property type="protein sequence ID" value="SUA76856.1"/>
    <property type="molecule type" value="Genomic_DNA"/>
</dbReference>
<dbReference type="NCBIfam" id="TIGR00778">
    <property type="entry name" value="ahpD_dom"/>
    <property type="match status" value="1"/>
</dbReference>
<evidence type="ECO:0000313" key="4">
    <source>
        <dbReference type="Proteomes" id="UP000254573"/>
    </source>
</evidence>
<dbReference type="InterPro" id="IPR003779">
    <property type="entry name" value="CMD-like"/>
</dbReference>
<dbReference type="RefSeq" id="WP_038618445.1">
    <property type="nucleotide sequence ID" value="NZ_CABPSO010000013.1"/>
</dbReference>
<sequence length="144" mass="16096">MSTPKRLPYNTLSADAYRGLGATKTALFKGPLGKEMIELVWLRISQINGCAYCLEMHTKALRSSGMPEAKLDSLAGWRVSEYFTDRERAALAWTESLTHVDQTHAPDEDYTPLETCFSDVEISDLTFAIALMSAFNRLAIGMRQ</sequence>
<dbReference type="InterPro" id="IPR029032">
    <property type="entry name" value="AhpD-like"/>
</dbReference>
<accession>A0A378YI34</accession>
<dbReference type="PANTHER" id="PTHR34846:SF10">
    <property type="entry name" value="CYTOPLASMIC PROTEIN"/>
    <property type="match status" value="1"/>
</dbReference>
<dbReference type="OrthoDB" id="9801997at2"/>
<proteinExistence type="predicted"/>
<evidence type="ECO:0000313" key="2">
    <source>
        <dbReference type="EMBL" id="SUA76856.1"/>
    </source>
</evidence>
<evidence type="ECO:0000313" key="5">
    <source>
        <dbReference type="Proteomes" id="UP000361468"/>
    </source>
</evidence>
<dbReference type="Pfam" id="PF02627">
    <property type="entry name" value="CMD"/>
    <property type="match status" value="1"/>
</dbReference>
<gene>
    <name evidence="2" type="ORF">NCTC13160_01628</name>
    <name evidence="3" type="ORF">PPN31119_03638</name>
</gene>
<dbReference type="PANTHER" id="PTHR34846">
    <property type="entry name" value="4-CARBOXYMUCONOLACTONE DECARBOXYLASE FAMILY PROTEIN (AFU_ORTHOLOGUE AFUA_6G11590)"/>
    <property type="match status" value="1"/>
</dbReference>
<dbReference type="GO" id="GO:0051920">
    <property type="term" value="F:peroxiredoxin activity"/>
    <property type="evidence" value="ECO:0007669"/>
    <property type="project" value="InterPro"/>
</dbReference>